<feature type="transmembrane region" description="Helical" evidence="1">
    <location>
        <begin position="75"/>
        <end position="93"/>
    </location>
</feature>
<name>A0A1F6DF78_9BACT</name>
<protein>
    <recommendedName>
        <fullName evidence="4">DUF2127 domain-containing protein</fullName>
    </recommendedName>
</protein>
<evidence type="ECO:0000313" key="2">
    <source>
        <dbReference type="EMBL" id="OGG59977.1"/>
    </source>
</evidence>
<feature type="transmembrane region" description="Helical" evidence="1">
    <location>
        <begin position="125"/>
        <end position="144"/>
    </location>
</feature>
<proteinExistence type="predicted"/>
<feature type="transmembrane region" description="Helical" evidence="1">
    <location>
        <begin position="100"/>
        <end position="119"/>
    </location>
</feature>
<organism evidence="2 3">
    <name type="scientific">Candidatus Kaiserbacteria bacterium RIFCSPHIGHO2_02_FULL_49_16</name>
    <dbReference type="NCBI Taxonomy" id="1798490"/>
    <lineage>
        <taxon>Bacteria</taxon>
        <taxon>Candidatus Kaiseribacteriota</taxon>
    </lineage>
</organism>
<accession>A0A1F6DF78</accession>
<feature type="transmembrane region" description="Helical" evidence="1">
    <location>
        <begin position="12"/>
        <end position="35"/>
    </location>
</feature>
<comment type="caution">
    <text evidence="2">The sequence shown here is derived from an EMBL/GenBank/DDBJ whole genome shotgun (WGS) entry which is preliminary data.</text>
</comment>
<dbReference type="Pfam" id="PF09900">
    <property type="entry name" value="DUF2127"/>
    <property type="match status" value="1"/>
</dbReference>
<dbReference type="Proteomes" id="UP000178042">
    <property type="component" value="Unassembled WGS sequence"/>
</dbReference>
<reference evidence="2 3" key="1">
    <citation type="journal article" date="2016" name="Nat. Commun.">
        <title>Thousands of microbial genomes shed light on interconnected biogeochemical processes in an aquifer system.</title>
        <authorList>
            <person name="Anantharaman K."/>
            <person name="Brown C.T."/>
            <person name="Hug L.A."/>
            <person name="Sharon I."/>
            <person name="Castelle C.J."/>
            <person name="Probst A.J."/>
            <person name="Thomas B.C."/>
            <person name="Singh A."/>
            <person name="Wilkins M.J."/>
            <person name="Karaoz U."/>
            <person name="Brodie E.L."/>
            <person name="Williams K.H."/>
            <person name="Hubbard S.S."/>
            <person name="Banfield J.F."/>
        </authorList>
    </citation>
    <scope>NUCLEOTIDE SEQUENCE [LARGE SCALE GENOMIC DNA]</scope>
</reference>
<evidence type="ECO:0000313" key="3">
    <source>
        <dbReference type="Proteomes" id="UP000178042"/>
    </source>
</evidence>
<evidence type="ECO:0008006" key="4">
    <source>
        <dbReference type="Google" id="ProtNLM"/>
    </source>
</evidence>
<gene>
    <name evidence="2" type="ORF">A3C86_01015</name>
</gene>
<dbReference type="InterPro" id="IPR021125">
    <property type="entry name" value="DUF2127"/>
</dbReference>
<sequence length="157" mass="17780">MEKREHKIYEVFVGAVVIKGLNAILEIALGTLLFFTDIVEDVVSGLVQREIIEDPNSFVANYIQSLLSTTPQVQTFGALYIVSHGIVKVFLMAGLLRNKIWAYPATMAVLALFITYQLVRYLNTHSILLIFLSIFDAFVAWLVWHEYKRLQTTGKVG</sequence>
<keyword evidence="1" id="KW-1133">Transmembrane helix</keyword>
<keyword evidence="1" id="KW-0812">Transmembrane</keyword>
<keyword evidence="1" id="KW-0472">Membrane</keyword>
<evidence type="ECO:0000256" key="1">
    <source>
        <dbReference type="SAM" id="Phobius"/>
    </source>
</evidence>
<dbReference type="EMBL" id="MFLD01000022">
    <property type="protein sequence ID" value="OGG59977.1"/>
    <property type="molecule type" value="Genomic_DNA"/>
</dbReference>
<dbReference type="AlphaFoldDB" id="A0A1F6DF78"/>